<dbReference type="CDD" id="cd00067">
    <property type="entry name" value="GAL4"/>
    <property type="match status" value="1"/>
</dbReference>
<evidence type="ECO:0000313" key="6">
    <source>
        <dbReference type="EMBL" id="RDW62565.1"/>
    </source>
</evidence>
<feature type="compositionally biased region" description="Polar residues" evidence="4">
    <location>
        <begin position="97"/>
        <end position="127"/>
    </location>
</feature>
<dbReference type="InterPro" id="IPR007219">
    <property type="entry name" value="XnlR_reg_dom"/>
</dbReference>
<feature type="region of interest" description="Disordered" evidence="4">
    <location>
        <begin position="87"/>
        <end position="134"/>
    </location>
</feature>
<dbReference type="GO" id="GO:0000981">
    <property type="term" value="F:DNA-binding transcription factor activity, RNA polymerase II-specific"/>
    <property type="evidence" value="ECO:0007669"/>
    <property type="project" value="InterPro"/>
</dbReference>
<sequence>MSTTMNTDGSATAAQQHKRARSQLSCTNCRAAKLKCDRQMPCFNCKKKDRVSSCSIPAPVPRKKAPLSMRNRLRHLESLVKNAIDGQAPAGFRTPPNDCQSSDGDPSAETGQTISTNSSEEAMSSLPSREESSDIPGQVLLDTQRASSAYVGSTHWAAILDDIEEVKSYFDTSDHEDHEDYEDQGPENMVIFGGSLPHSKQELFDALPQRPIVDKLISRYFNSNNPSTCLATFSSMDQGGGQQNIDPRGSPMQMIRMYRSCCIKCLIVSKYTNAGPHIFETIILHMENEYLCGDDPVNAYLLIGIATRLALRMGLHRDSSKVGGKISIFNAELRRRLWYCLVQVDLLASIHFGLPSIIHGIESDTNLPGNLLDTDFAEDSNEVPRSRPLSETTPMTYSIAKTQVCLVAGGIAAQANSLKPSPYSMVLTLDEQLFEAWNKVPDSLHAKPLDMSITDSPRLIVQRYSIALLFHKSLCVLHRKYLFKEVERSMYSYSKQRALASSMKLLYFQAEIHEAVQPGGPLAQDTWFVTSLSMHDFLLAAMIIYMTILHMIKSGSTACEAEGGEILQLQDLLDTLERSYQTWIAEHDTFKNAHRASSVLAAMLKKMHSALKESLQTGNCGESDWHATESAHGPFTNLSISSTGSELTPDNATAFSNADLQDFVPSLATSANFASDPYIEHQEFFNYDTILSQPVDWMSDMPMDFDWV</sequence>
<dbReference type="GO" id="GO:0003677">
    <property type="term" value="F:DNA binding"/>
    <property type="evidence" value="ECO:0007669"/>
    <property type="project" value="InterPro"/>
</dbReference>
<gene>
    <name evidence="6" type="ORF">BP5796_10867</name>
</gene>
<dbReference type="InterPro" id="IPR001138">
    <property type="entry name" value="Zn2Cys6_DnaBD"/>
</dbReference>
<keyword evidence="2" id="KW-0479">Metal-binding</keyword>
<evidence type="ECO:0000256" key="2">
    <source>
        <dbReference type="ARBA" id="ARBA00022723"/>
    </source>
</evidence>
<dbReference type="GO" id="GO:0008270">
    <property type="term" value="F:zinc ion binding"/>
    <property type="evidence" value="ECO:0007669"/>
    <property type="project" value="InterPro"/>
</dbReference>
<feature type="compositionally biased region" description="Polar residues" evidence="4">
    <location>
        <begin position="1"/>
        <end position="15"/>
    </location>
</feature>
<dbReference type="GO" id="GO:0006351">
    <property type="term" value="P:DNA-templated transcription"/>
    <property type="evidence" value="ECO:0007669"/>
    <property type="project" value="InterPro"/>
</dbReference>
<dbReference type="SMART" id="SM00066">
    <property type="entry name" value="GAL4"/>
    <property type="match status" value="1"/>
</dbReference>
<dbReference type="GO" id="GO:0005634">
    <property type="term" value="C:nucleus"/>
    <property type="evidence" value="ECO:0007669"/>
    <property type="project" value="UniProtKB-SubCell"/>
</dbReference>
<reference evidence="6 7" key="1">
    <citation type="journal article" date="2018" name="IMA Fungus">
        <title>IMA Genome-F 9: Draft genome sequence of Annulohypoxylon stygium, Aspergillus mulundensis, Berkeleyomyces basicola (syn. Thielaviopsis basicola), Ceratocystis smalleyi, two Cercospora beticola strains, Coleophoma cylindrospora, Fusarium fracticaudum, Phialophora cf. hyalina, and Morchella septimelata.</title>
        <authorList>
            <person name="Wingfield B.D."/>
            <person name="Bills G.F."/>
            <person name="Dong Y."/>
            <person name="Huang W."/>
            <person name="Nel W.J."/>
            <person name="Swalarsk-Parry B.S."/>
            <person name="Vaghefi N."/>
            <person name="Wilken P.M."/>
            <person name="An Z."/>
            <person name="de Beer Z.W."/>
            <person name="De Vos L."/>
            <person name="Chen L."/>
            <person name="Duong T.A."/>
            <person name="Gao Y."/>
            <person name="Hammerbacher A."/>
            <person name="Kikkert J.R."/>
            <person name="Li Y."/>
            <person name="Li H."/>
            <person name="Li K."/>
            <person name="Li Q."/>
            <person name="Liu X."/>
            <person name="Ma X."/>
            <person name="Naidoo K."/>
            <person name="Pethybridge S.J."/>
            <person name="Sun J."/>
            <person name="Steenkamp E.T."/>
            <person name="van der Nest M.A."/>
            <person name="van Wyk S."/>
            <person name="Wingfield M.J."/>
            <person name="Xiong C."/>
            <person name="Yue Q."/>
            <person name="Zhang X."/>
        </authorList>
    </citation>
    <scope>NUCLEOTIDE SEQUENCE [LARGE SCALE GENOMIC DNA]</scope>
    <source>
        <strain evidence="6 7">BP5796</strain>
    </source>
</reference>
<keyword evidence="3" id="KW-0539">Nucleus</keyword>
<dbReference type="Pfam" id="PF00172">
    <property type="entry name" value="Zn_clus"/>
    <property type="match status" value="1"/>
</dbReference>
<dbReference type="Gene3D" id="4.10.240.10">
    <property type="entry name" value="Zn(2)-C6 fungal-type DNA-binding domain"/>
    <property type="match status" value="1"/>
</dbReference>
<dbReference type="CDD" id="cd12148">
    <property type="entry name" value="fungal_TF_MHR"/>
    <property type="match status" value="1"/>
</dbReference>
<dbReference type="OrthoDB" id="5431381at2759"/>
<dbReference type="PANTHER" id="PTHR31001">
    <property type="entry name" value="UNCHARACTERIZED TRANSCRIPTIONAL REGULATORY PROTEIN"/>
    <property type="match status" value="1"/>
</dbReference>
<evidence type="ECO:0000256" key="4">
    <source>
        <dbReference type="SAM" id="MobiDB-lite"/>
    </source>
</evidence>
<evidence type="ECO:0000313" key="7">
    <source>
        <dbReference type="Proteomes" id="UP000256328"/>
    </source>
</evidence>
<evidence type="ECO:0000256" key="1">
    <source>
        <dbReference type="ARBA" id="ARBA00004123"/>
    </source>
</evidence>
<dbReference type="PROSITE" id="PS00463">
    <property type="entry name" value="ZN2_CY6_FUNGAL_1"/>
    <property type="match status" value="1"/>
</dbReference>
<name>A0A3D8QL88_9HELO</name>
<dbReference type="InterPro" id="IPR050613">
    <property type="entry name" value="Sec_Metabolite_Reg"/>
</dbReference>
<dbReference type="InterPro" id="IPR036864">
    <property type="entry name" value="Zn2-C6_fun-type_DNA-bd_sf"/>
</dbReference>
<dbReference type="EMBL" id="PDLN01000017">
    <property type="protein sequence ID" value="RDW62565.1"/>
    <property type="molecule type" value="Genomic_DNA"/>
</dbReference>
<keyword evidence="7" id="KW-1185">Reference proteome</keyword>
<dbReference type="Pfam" id="PF04082">
    <property type="entry name" value="Fungal_trans"/>
    <property type="match status" value="1"/>
</dbReference>
<evidence type="ECO:0000256" key="3">
    <source>
        <dbReference type="ARBA" id="ARBA00023242"/>
    </source>
</evidence>
<dbReference type="PANTHER" id="PTHR31001:SF49">
    <property type="entry name" value="ZN(II)2CYS6 TRANSCRIPTION FACTOR (EUROFUNG)"/>
    <property type="match status" value="1"/>
</dbReference>
<accession>A0A3D8QL88</accession>
<comment type="caution">
    <text evidence="6">The sequence shown here is derived from an EMBL/GenBank/DDBJ whole genome shotgun (WGS) entry which is preliminary data.</text>
</comment>
<evidence type="ECO:0000259" key="5">
    <source>
        <dbReference type="PROSITE" id="PS50048"/>
    </source>
</evidence>
<organism evidence="6 7">
    <name type="scientific">Coleophoma crateriformis</name>
    <dbReference type="NCBI Taxonomy" id="565419"/>
    <lineage>
        <taxon>Eukaryota</taxon>
        <taxon>Fungi</taxon>
        <taxon>Dikarya</taxon>
        <taxon>Ascomycota</taxon>
        <taxon>Pezizomycotina</taxon>
        <taxon>Leotiomycetes</taxon>
        <taxon>Helotiales</taxon>
        <taxon>Dermateaceae</taxon>
        <taxon>Coleophoma</taxon>
    </lineage>
</organism>
<dbReference type="SMART" id="SM00906">
    <property type="entry name" value="Fungal_trans"/>
    <property type="match status" value="1"/>
</dbReference>
<proteinExistence type="predicted"/>
<feature type="region of interest" description="Disordered" evidence="4">
    <location>
        <begin position="1"/>
        <end position="22"/>
    </location>
</feature>
<dbReference type="SUPFAM" id="SSF57701">
    <property type="entry name" value="Zn2/Cys6 DNA-binding domain"/>
    <property type="match status" value="1"/>
</dbReference>
<dbReference type="Proteomes" id="UP000256328">
    <property type="component" value="Unassembled WGS sequence"/>
</dbReference>
<protein>
    <recommendedName>
        <fullName evidence="5">Zn(2)-C6 fungal-type domain-containing protein</fullName>
    </recommendedName>
</protein>
<dbReference type="AlphaFoldDB" id="A0A3D8QL88"/>
<comment type="subcellular location">
    <subcellularLocation>
        <location evidence="1">Nucleus</location>
    </subcellularLocation>
</comment>
<dbReference type="PROSITE" id="PS50048">
    <property type="entry name" value="ZN2_CY6_FUNGAL_2"/>
    <property type="match status" value="1"/>
</dbReference>
<feature type="domain" description="Zn(2)-C6 fungal-type" evidence="5">
    <location>
        <begin position="25"/>
        <end position="56"/>
    </location>
</feature>